<evidence type="ECO:0000256" key="2">
    <source>
        <dbReference type="ARBA" id="ARBA00005692"/>
    </source>
</evidence>
<evidence type="ECO:0000256" key="1">
    <source>
        <dbReference type="ARBA" id="ARBA00004141"/>
    </source>
</evidence>
<sequence length="117" mass="13517">MSQNLVQICYGIPGVAIYALTVVSIISIRARFSSTFVAIYLLTAVTNLITYVNAWTTLRLLTEQWFFPYYNFINQTVTIPYIHQFLIGYMYYNQNINASLLTIDRFIAIAGVKWKKV</sequence>
<dbReference type="GO" id="GO:0016020">
    <property type="term" value="C:membrane"/>
    <property type="evidence" value="ECO:0007669"/>
    <property type="project" value="UniProtKB-SubCell"/>
</dbReference>
<comment type="caution">
    <text evidence="6">Lacks conserved residue(s) required for the propagation of feature annotation.</text>
</comment>
<proteinExistence type="inferred from homology"/>
<evidence type="ECO:0000313" key="7">
    <source>
        <dbReference type="EMBL" id="GMS85092.1"/>
    </source>
</evidence>
<gene>
    <name evidence="7" type="ORF">PENTCL1PPCAC_7267</name>
</gene>
<evidence type="ECO:0000256" key="6">
    <source>
        <dbReference type="RuleBase" id="RU280813"/>
    </source>
</evidence>
<comment type="caution">
    <text evidence="7">The sequence shown here is derived from an EMBL/GenBank/DDBJ whole genome shotgun (WGS) entry which is preliminary data.</text>
</comment>
<feature type="non-terminal residue" evidence="7">
    <location>
        <position position="117"/>
    </location>
</feature>
<dbReference type="Pfam" id="PF02118">
    <property type="entry name" value="Srg"/>
    <property type="match status" value="1"/>
</dbReference>
<comment type="similarity">
    <text evidence="2 6">Belongs to the nematode receptor-like protein srg family.</text>
</comment>
<protein>
    <recommendedName>
        <fullName evidence="6">Serpentine receptor class gamma</fullName>
    </recommendedName>
</protein>
<keyword evidence="8" id="KW-1185">Reference proteome</keyword>
<keyword evidence="5 6" id="KW-0472">Membrane</keyword>
<reference evidence="7" key="1">
    <citation type="submission" date="2023-10" db="EMBL/GenBank/DDBJ databases">
        <title>Genome assembly of Pristionchus species.</title>
        <authorList>
            <person name="Yoshida K."/>
            <person name="Sommer R.J."/>
        </authorList>
    </citation>
    <scope>NUCLEOTIDE SEQUENCE</scope>
    <source>
        <strain evidence="7">RS0144</strain>
    </source>
</reference>
<dbReference type="EMBL" id="BTSX01000002">
    <property type="protein sequence ID" value="GMS85092.1"/>
    <property type="molecule type" value="Genomic_DNA"/>
</dbReference>
<dbReference type="AlphaFoldDB" id="A0AAV5SP20"/>
<dbReference type="Proteomes" id="UP001432027">
    <property type="component" value="Unassembled WGS sequence"/>
</dbReference>
<dbReference type="PANTHER" id="PTHR31552:SF8">
    <property type="entry name" value="SERPENTINE RECEPTOR CLASS GAMMA"/>
    <property type="match status" value="1"/>
</dbReference>
<feature type="transmembrane region" description="Helical" evidence="6">
    <location>
        <begin position="35"/>
        <end position="52"/>
    </location>
</feature>
<organism evidence="7 8">
    <name type="scientific">Pristionchus entomophagus</name>
    <dbReference type="NCBI Taxonomy" id="358040"/>
    <lineage>
        <taxon>Eukaryota</taxon>
        <taxon>Metazoa</taxon>
        <taxon>Ecdysozoa</taxon>
        <taxon>Nematoda</taxon>
        <taxon>Chromadorea</taxon>
        <taxon>Rhabditida</taxon>
        <taxon>Rhabditina</taxon>
        <taxon>Diplogasteromorpha</taxon>
        <taxon>Diplogasteroidea</taxon>
        <taxon>Neodiplogasteridae</taxon>
        <taxon>Pristionchus</taxon>
    </lineage>
</organism>
<feature type="transmembrane region" description="Helical" evidence="6">
    <location>
        <begin position="6"/>
        <end position="28"/>
    </location>
</feature>
<feature type="transmembrane region" description="Helical" evidence="6">
    <location>
        <begin position="72"/>
        <end position="92"/>
    </location>
</feature>
<evidence type="ECO:0000256" key="3">
    <source>
        <dbReference type="ARBA" id="ARBA00022692"/>
    </source>
</evidence>
<evidence type="ECO:0000313" key="8">
    <source>
        <dbReference type="Proteomes" id="UP001432027"/>
    </source>
</evidence>
<accession>A0AAV5SP20</accession>
<keyword evidence="4 6" id="KW-1133">Transmembrane helix</keyword>
<evidence type="ECO:0000256" key="5">
    <source>
        <dbReference type="ARBA" id="ARBA00023136"/>
    </source>
</evidence>
<dbReference type="InterPro" id="IPR000609">
    <property type="entry name" value="7TM_GPCR_serpentine_rcpt_Srg"/>
</dbReference>
<comment type="subcellular location">
    <subcellularLocation>
        <location evidence="1">Membrane</location>
        <topology evidence="1">Multi-pass membrane protein</topology>
    </subcellularLocation>
</comment>
<dbReference type="GO" id="GO:0007606">
    <property type="term" value="P:sensory perception of chemical stimulus"/>
    <property type="evidence" value="ECO:0007669"/>
    <property type="project" value="UniProtKB-UniRule"/>
</dbReference>
<name>A0AAV5SP20_9BILA</name>
<evidence type="ECO:0000256" key="4">
    <source>
        <dbReference type="ARBA" id="ARBA00022989"/>
    </source>
</evidence>
<dbReference type="GO" id="GO:0004888">
    <property type="term" value="F:transmembrane signaling receptor activity"/>
    <property type="evidence" value="ECO:0007669"/>
    <property type="project" value="InterPro"/>
</dbReference>
<keyword evidence="3 6" id="KW-0812">Transmembrane</keyword>
<dbReference type="PANTHER" id="PTHR31552">
    <property type="entry name" value="SERPENTINE RECEPTOR CLASS GAMMA"/>
    <property type="match status" value="1"/>
</dbReference>